<accession>A0AAJ0HHD1</accession>
<reference evidence="1" key="2">
    <citation type="submission" date="2023-06" db="EMBL/GenBank/DDBJ databases">
        <authorList>
            <consortium name="Lawrence Berkeley National Laboratory"/>
            <person name="Haridas S."/>
            <person name="Hensen N."/>
            <person name="Bonometti L."/>
            <person name="Westerberg I."/>
            <person name="Brannstrom I.O."/>
            <person name="Guillou S."/>
            <person name="Cros-Aarteil S."/>
            <person name="Calhoun S."/>
            <person name="Kuo A."/>
            <person name="Mondo S."/>
            <person name="Pangilinan J."/>
            <person name="Riley R."/>
            <person name="Labutti K."/>
            <person name="Andreopoulos B."/>
            <person name="Lipzen A."/>
            <person name="Chen C."/>
            <person name="Yanf M."/>
            <person name="Daum C."/>
            <person name="Ng V."/>
            <person name="Clum A."/>
            <person name="Steindorff A."/>
            <person name="Ohm R."/>
            <person name="Martin F."/>
            <person name="Silar P."/>
            <person name="Natvig D."/>
            <person name="Lalanne C."/>
            <person name="Gautier V."/>
            <person name="Ament-Velasquez S.L."/>
            <person name="Kruys A."/>
            <person name="Hutchinson M.I."/>
            <person name="Powell A.J."/>
            <person name="Barry K."/>
            <person name="Miller A.N."/>
            <person name="Grigoriev I.V."/>
            <person name="Debuchy R."/>
            <person name="Gladieux P."/>
            <person name="Thoren M.H."/>
            <person name="Johannesson H."/>
        </authorList>
    </citation>
    <scope>NUCLEOTIDE SEQUENCE</scope>
    <source>
        <strain evidence="1">CBS 955.72</strain>
    </source>
</reference>
<name>A0AAJ0HHD1_9PEZI</name>
<evidence type="ECO:0000313" key="1">
    <source>
        <dbReference type="EMBL" id="KAK3352505.1"/>
    </source>
</evidence>
<organism evidence="1 2">
    <name type="scientific">Lasiosphaeria hispida</name>
    <dbReference type="NCBI Taxonomy" id="260671"/>
    <lineage>
        <taxon>Eukaryota</taxon>
        <taxon>Fungi</taxon>
        <taxon>Dikarya</taxon>
        <taxon>Ascomycota</taxon>
        <taxon>Pezizomycotina</taxon>
        <taxon>Sordariomycetes</taxon>
        <taxon>Sordariomycetidae</taxon>
        <taxon>Sordariales</taxon>
        <taxon>Lasiosphaeriaceae</taxon>
        <taxon>Lasiosphaeria</taxon>
    </lineage>
</organism>
<sequence>MTPCSHAQRPSNLPRRGRLLDLLVRLREFEEAGMVRYQVTIHASDSFMDEHSHNLFGADFRECSQRLVAQDDTKLVDKFLALYLLADSQHHRPEPDIRKELQQI</sequence>
<protein>
    <submittedName>
        <fullName evidence="1">Uncharacterized protein</fullName>
    </submittedName>
</protein>
<gene>
    <name evidence="1" type="ORF">B0T25DRAFT_567783</name>
</gene>
<dbReference type="EMBL" id="JAUIQD010000004">
    <property type="protein sequence ID" value="KAK3352505.1"/>
    <property type="molecule type" value="Genomic_DNA"/>
</dbReference>
<keyword evidence="2" id="KW-1185">Reference proteome</keyword>
<evidence type="ECO:0000313" key="2">
    <source>
        <dbReference type="Proteomes" id="UP001275084"/>
    </source>
</evidence>
<comment type="caution">
    <text evidence="1">The sequence shown here is derived from an EMBL/GenBank/DDBJ whole genome shotgun (WGS) entry which is preliminary data.</text>
</comment>
<dbReference type="AlphaFoldDB" id="A0AAJ0HHD1"/>
<proteinExistence type="predicted"/>
<reference evidence="1" key="1">
    <citation type="journal article" date="2023" name="Mol. Phylogenet. Evol.">
        <title>Genome-scale phylogeny and comparative genomics of the fungal order Sordariales.</title>
        <authorList>
            <person name="Hensen N."/>
            <person name="Bonometti L."/>
            <person name="Westerberg I."/>
            <person name="Brannstrom I.O."/>
            <person name="Guillou S."/>
            <person name="Cros-Aarteil S."/>
            <person name="Calhoun S."/>
            <person name="Haridas S."/>
            <person name="Kuo A."/>
            <person name="Mondo S."/>
            <person name="Pangilinan J."/>
            <person name="Riley R."/>
            <person name="LaButti K."/>
            <person name="Andreopoulos B."/>
            <person name="Lipzen A."/>
            <person name="Chen C."/>
            <person name="Yan M."/>
            <person name="Daum C."/>
            <person name="Ng V."/>
            <person name="Clum A."/>
            <person name="Steindorff A."/>
            <person name="Ohm R.A."/>
            <person name="Martin F."/>
            <person name="Silar P."/>
            <person name="Natvig D.O."/>
            <person name="Lalanne C."/>
            <person name="Gautier V."/>
            <person name="Ament-Velasquez S.L."/>
            <person name="Kruys A."/>
            <person name="Hutchinson M.I."/>
            <person name="Powell A.J."/>
            <person name="Barry K."/>
            <person name="Miller A.N."/>
            <person name="Grigoriev I.V."/>
            <person name="Debuchy R."/>
            <person name="Gladieux P."/>
            <person name="Hiltunen Thoren M."/>
            <person name="Johannesson H."/>
        </authorList>
    </citation>
    <scope>NUCLEOTIDE SEQUENCE</scope>
    <source>
        <strain evidence="1">CBS 955.72</strain>
    </source>
</reference>
<dbReference type="Proteomes" id="UP001275084">
    <property type="component" value="Unassembled WGS sequence"/>
</dbReference>